<evidence type="ECO:0000313" key="2">
    <source>
        <dbReference type="EMBL" id="MBP1949938.1"/>
    </source>
</evidence>
<protein>
    <submittedName>
        <fullName evidence="2">Uncharacterized protein</fullName>
    </submittedName>
</protein>
<organism evidence="2 3">
    <name type="scientific">Virgibacillus litoralis</name>
    <dbReference type="NCBI Taxonomy" id="578221"/>
    <lineage>
        <taxon>Bacteria</taxon>
        <taxon>Bacillati</taxon>
        <taxon>Bacillota</taxon>
        <taxon>Bacilli</taxon>
        <taxon>Bacillales</taxon>
        <taxon>Bacillaceae</taxon>
        <taxon>Virgibacillus</taxon>
    </lineage>
</organism>
<keyword evidence="3" id="KW-1185">Reference proteome</keyword>
<feature type="region of interest" description="Disordered" evidence="1">
    <location>
        <begin position="1"/>
        <end position="31"/>
    </location>
</feature>
<gene>
    <name evidence="2" type="ORF">J2Z82_002894</name>
</gene>
<sequence>MSKGKKKKNKSKEELNDMKDDKKYRQNRPPR</sequence>
<accession>A0ABS4HGD8</accession>
<reference evidence="2 3" key="1">
    <citation type="submission" date="2021-03" db="EMBL/GenBank/DDBJ databases">
        <title>Genomic Encyclopedia of Type Strains, Phase IV (KMG-IV): sequencing the most valuable type-strain genomes for metagenomic binning, comparative biology and taxonomic classification.</title>
        <authorList>
            <person name="Goeker M."/>
        </authorList>
    </citation>
    <scope>NUCLEOTIDE SEQUENCE [LARGE SCALE GENOMIC DNA]</scope>
    <source>
        <strain evidence="2 3">DSM 21085</strain>
    </source>
</reference>
<name>A0ABS4HGD8_9BACI</name>
<feature type="compositionally biased region" description="Basic and acidic residues" evidence="1">
    <location>
        <begin position="11"/>
        <end position="24"/>
    </location>
</feature>
<dbReference type="EMBL" id="JAGGKK010000016">
    <property type="protein sequence ID" value="MBP1949938.1"/>
    <property type="molecule type" value="Genomic_DNA"/>
</dbReference>
<evidence type="ECO:0000313" key="3">
    <source>
        <dbReference type="Proteomes" id="UP001519328"/>
    </source>
</evidence>
<evidence type="ECO:0000256" key="1">
    <source>
        <dbReference type="SAM" id="MobiDB-lite"/>
    </source>
</evidence>
<dbReference type="Proteomes" id="UP001519328">
    <property type="component" value="Unassembled WGS sequence"/>
</dbReference>
<comment type="caution">
    <text evidence="2">The sequence shown here is derived from an EMBL/GenBank/DDBJ whole genome shotgun (WGS) entry which is preliminary data.</text>
</comment>
<proteinExistence type="predicted"/>
<feature type="compositionally biased region" description="Basic residues" evidence="1">
    <location>
        <begin position="1"/>
        <end position="10"/>
    </location>
</feature>